<keyword evidence="2" id="KW-0805">Transcription regulation</keyword>
<evidence type="ECO:0000256" key="4">
    <source>
        <dbReference type="ARBA" id="ARBA00023163"/>
    </source>
</evidence>
<dbReference type="SUPFAM" id="SSF88659">
    <property type="entry name" value="Sigma3 and sigma4 domains of RNA polymerase sigma factors"/>
    <property type="match status" value="1"/>
</dbReference>
<dbReference type="InterPro" id="IPR013249">
    <property type="entry name" value="RNA_pol_sigma70_r4_t2"/>
</dbReference>
<evidence type="ECO:0000313" key="7">
    <source>
        <dbReference type="EMBL" id="EEC57139.1"/>
    </source>
</evidence>
<dbReference type="AlphaFoldDB" id="B7AU05"/>
<dbReference type="InterPro" id="IPR036388">
    <property type="entry name" value="WH-like_DNA-bd_sf"/>
</dbReference>
<keyword evidence="4" id="KW-0804">Transcription</keyword>
<dbReference type="STRING" id="483218.BACPEC_01627"/>
<name>B7AU05_9FIRM</name>
<dbReference type="PANTHER" id="PTHR43133">
    <property type="entry name" value="RNA POLYMERASE ECF-TYPE SIGMA FACTO"/>
    <property type="match status" value="1"/>
</dbReference>
<dbReference type="InterPro" id="IPR014284">
    <property type="entry name" value="RNA_pol_sigma-70_dom"/>
</dbReference>
<reference evidence="7 8" key="1">
    <citation type="submission" date="2008-11" db="EMBL/GenBank/DDBJ databases">
        <title>Draft genome sequence of Bacteroides pectinophilus (ATCC 43243).</title>
        <authorList>
            <person name="Sudarsanam P."/>
            <person name="Ley R."/>
            <person name="Guruge J."/>
            <person name="Turnbaugh P.J."/>
            <person name="Mahowald M."/>
            <person name="Liep D."/>
            <person name="Gordon J."/>
        </authorList>
    </citation>
    <scope>NUCLEOTIDE SEQUENCE [LARGE SCALE GENOMIC DNA]</scope>
    <source>
        <strain evidence="7 8">ATCC 43243</strain>
    </source>
</reference>
<evidence type="ECO:0000256" key="2">
    <source>
        <dbReference type="ARBA" id="ARBA00023015"/>
    </source>
</evidence>
<evidence type="ECO:0000256" key="1">
    <source>
        <dbReference type="ARBA" id="ARBA00010641"/>
    </source>
</evidence>
<gene>
    <name evidence="7" type="ORF">BACPEC_01627</name>
</gene>
<accession>B7AU05</accession>
<dbReference type="PANTHER" id="PTHR43133:SF51">
    <property type="entry name" value="RNA POLYMERASE SIGMA FACTOR"/>
    <property type="match status" value="1"/>
</dbReference>
<dbReference type="eggNOG" id="COG1595">
    <property type="taxonomic scope" value="Bacteria"/>
</dbReference>
<dbReference type="EMBL" id="ABVQ01000036">
    <property type="protein sequence ID" value="EEC57139.1"/>
    <property type="molecule type" value="Genomic_DNA"/>
</dbReference>
<feature type="domain" description="RNA polymerase sigma factor 70 region 4 type 2" evidence="6">
    <location>
        <begin position="118"/>
        <end position="170"/>
    </location>
</feature>
<comment type="caution">
    <text evidence="7">The sequence shown here is derived from an EMBL/GenBank/DDBJ whole genome shotgun (WGS) entry which is preliminary data.</text>
</comment>
<dbReference type="InterPro" id="IPR007627">
    <property type="entry name" value="RNA_pol_sigma70_r2"/>
</dbReference>
<feature type="domain" description="RNA polymerase sigma-70 region 2" evidence="5">
    <location>
        <begin position="11"/>
        <end position="74"/>
    </location>
</feature>
<dbReference type="Gene3D" id="1.10.10.10">
    <property type="entry name" value="Winged helix-like DNA-binding domain superfamily/Winged helix DNA-binding domain"/>
    <property type="match status" value="1"/>
</dbReference>
<dbReference type="GO" id="GO:0016987">
    <property type="term" value="F:sigma factor activity"/>
    <property type="evidence" value="ECO:0007669"/>
    <property type="project" value="UniProtKB-KW"/>
</dbReference>
<sequence>MEENLKPDEMMVNRLAPSVYRIAYNYFGCREDAEDIMQDVIIKMLTSDKEFESEEHIKSWTIRCTVNECHSLYRNPFRRKRVYPDGDNAWKDDAWWENAAGRQEDVFISEAEADYEAELVRDALSRLHPRYRIALYLYYYEEYSVREIAGMLGKRESTVQTWLARGRRQMADIIEKEQ</sequence>
<dbReference type="Proteomes" id="UP000003136">
    <property type="component" value="Unassembled WGS sequence"/>
</dbReference>
<dbReference type="InterPro" id="IPR039425">
    <property type="entry name" value="RNA_pol_sigma-70-like"/>
</dbReference>
<keyword evidence="8" id="KW-1185">Reference proteome</keyword>
<comment type="similarity">
    <text evidence="1">Belongs to the sigma-70 factor family. ECF subfamily.</text>
</comment>
<dbReference type="Gene3D" id="1.10.1740.10">
    <property type="match status" value="1"/>
</dbReference>
<dbReference type="Pfam" id="PF04542">
    <property type="entry name" value="Sigma70_r2"/>
    <property type="match status" value="1"/>
</dbReference>
<evidence type="ECO:0008006" key="9">
    <source>
        <dbReference type="Google" id="ProtNLM"/>
    </source>
</evidence>
<protein>
    <recommendedName>
        <fullName evidence="9">RNA polymerase sigma factor 70 region 4 type 2 domain-containing protein</fullName>
    </recommendedName>
</protein>
<dbReference type="InterPro" id="IPR013325">
    <property type="entry name" value="RNA_pol_sigma_r2"/>
</dbReference>
<dbReference type="Pfam" id="PF08281">
    <property type="entry name" value="Sigma70_r4_2"/>
    <property type="match status" value="1"/>
</dbReference>
<dbReference type="GO" id="GO:0006352">
    <property type="term" value="P:DNA-templated transcription initiation"/>
    <property type="evidence" value="ECO:0007669"/>
    <property type="project" value="InterPro"/>
</dbReference>
<evidence type="ECO:0000256" key="3">
    <source>
        <dbReference type="ARBA" id="ARBA00023082"/>
    </source>
</evidence>
<dbReference type="InterPro" id="IPR013324">
    <property type="entry name" value="RNA_pol_sigma_r3/r4-like"/>
</dbReference>
<dbReference type="GO" id="GO:0003677">
    <property type="term" value="F:DNA binding"/>
    <property type="evidence" value="ECO:0007669"/>
    <property type="project" value="InterPro"/>
</dbReference>
<proteinExistence type="inferred from homology"/>
<dbReference type="HOGENOM" id="CLU_047691_3_1_9"/>
<organism evidence="7 8">
    <name type="scientific">[Bacteroides] pectinophilus ATCC 43243</name>
    <dbReference type="NCBI Taxonomy" id="483218"/>
    <lineage>
        <taxon>Bacteria</taxon>
        <taxon>Bacillati</taxon>
        <taxon>Bacillota</taxon>
        <taxon>Clostridia</taxon>
        <taxon>Eubacteriales</taxon>
    </lineage>
</organism>
<evidence type="ECO:0000259" key="5">
    <source>
        <dbReference type="Pfam" id="PF04542"/>
    </source>
</evidence>
<keyword evidence="3" id="KW-0731">Sigma factor</keyword>
<evidence type="ECO:0000259" key="6">
    <source>
        <dbReference type="Pfam" id="PF08281"/>
    </source>
</evidence>
<dbReference type="SUPFAM" id="SSF88946">
    <property type="entry name" value="Sigma2 domain of RNA polymerase sigma factors"/>
    <property type="match status" value="1"/>
</dbReference>
<dbReference type="NCBIfam" id="TIGR02937">
    <property type="entry name" value="sigma70-ECF"/>
    <property type="match status" value="1"/>
</dbReference>
<reference evidence="7 8" key="2">
    <citation type="submission" date="2008-11" db="EMBL/GenBank/DDBJ databases">
        <authorList>
            <person name="Fulton L."/>
            <person name="Clifton S."/>
            <person name="Fulton B."/>
            <person name="Xu J."/>
            <person name="Minx P."/>
            <person name="Pepin K.H."/>
            <person name="Johnson M."/>
            <person name="Bhonagiri V."/>
            <person name="Nash W.E."/>
            <person name="Mardis E.R."/>
            <person name="Wilson R.K."/>
        </authorList>
    </citation>
    <scope>NUCLEOTIDE SEQUENCE [LARGE SCALE GENOMIC DNA]</scope>
    <source>
        <strain evidence="7 8">ATCC 43243</strain>
    </source>
</reference>
<evidence type="ECO:0000313" key="8">
    <source>
        <dbReference type="Proteomes" id="UP000003136"/>
    </source>
</evidence>